<dbReference type="Proteomes" id="UP000183685">
    <property type="component" value="Unassembled WGS sequence"/>
</dbReference>
<evidence type="ECO:0000256" key="4">
    <source>
        <dbReference type="ARBA" id="ARBA00022989"/>
    </source>
</evidence>
<dbReference type="AlphaFoldDB" id="A0A1G6W3F3"/>
<evidence type="ECO:0000256" key="6">
    <source>
        <dbReference type="SAM" id="Phobius"/>
    </source>
</evidence>
<dbReference type="GO" id="GO:0005886">
    <property type="term" value="C:plasma membrane"/>
    <property type="evidence" value="ECO:0007669"/>
    <property type="project" value="UniProtKB-SubCell"/>
</dbReference>
<dbReference type="STRING" id="637679.GCA_001550055_02676"/>
<dbReference type="Pfam" id="PF01810">
    <property type="entry name" value="LysE"/>
    <property type="match status" value="1"/>
</dbReference>
<keyword evidence="2" id="KW-1003">Cell membrane</keyword>
<gene>
    <name evidence="7" type="ORF">SAMN04488071_0961</name>
</gene>
<evidence type="ECO:0000256" key="1">
    <source>
        <dbReference type="ARBA" id="ARBA00004651"/>
    </source>
</evidence>
<proteinExistence type="predicted"/>
<keyword evidence="3 6" id="KW-0812">Transmembrane</keyword>
<organism evidence="7 8">
    <name type="scientific">Kordiimonas lacus</name>
    <dbReference type="NCBI Taxonomy" id="637679"/>
    <lineage>
        <taxon>Bacteria</taxon>
        <taxon>Pseudomonadati</taxon>
        <taxon>Pseudomonadota</taxon>
        <taxon>Alphaproteobacteria</taxon>
        <taxon>Kordiimonadales</taxon>
        <taxon>Kordiimonadaceae</taxon>
        <taxon>Kordiimonas</taxon>
    </lineage>
</organism>
<evidence type="ECO:0000313" key="7">
    <source>
        <dbReference type="EMBL" id="SDD60349.1"/>
    </source>
</evidence>
<name>A0A1G6W3F3_9PROT</name>
<keyword evidence="4 6" id="KW-1133">Transmembrane helix</keyword>
<evidence type="ECO:0000256" key="5">
    <source>
        <dbReference type="ARBA" id="ARBA00023136"/>
    </source>
</evidence>
<protein>
    <submittedName>
        <fullName evidence="7">Threonine/homoserine/homoserine lactone efflux protein</fullName>
    </submittedName>
</protein>
<dbReference type="EMBL" id="FNAK01000002">
    <property type="protein sequence ID" value="SDD60349.1"/>
    <property type="molecule type" value="Genomic_DNA"/>
</dbReference>
<feature type="transmembrane region" description="Helical" evidence="6">
    <location>
        <begin position="187"/>
        <end position="205"/>
    </location>
</feature>
<evidence type="ECO:0000256" key="2">
    <source>
        <dbReference type="ARBA" id="ARBA00022475"/>
    </source>
</evidence>
<dbReference type="InterPro" id="IPR001123">
    <property type="entry name" value="LeuE-type"/>
</dbReference>
<comment type="subcellular location">
    <subcellularLocation>
        <location evidence="1">Cell membrane</location>
        <topology evidence="1">Multi-pass membrane protein</topology>
    </subcellularLocation>
</comment>
<feature type="transmembrane region" description="Helical" evidence="6">
    <location>
        <begin position="42"/>
        <end position="69"/>
    </location>
</feature>
<dbReference type="GO" id="GO:0015171">
    <property type="term" value="F:amino acid transmembrane transporter activity"/>
    <property type="evidence" value="ECO:0007669"/>
    <property type="project" value="TreeGrafter"/>
</dbReference>
<reference evidence="7 8" key="1">
    <citation type="submission" date="2016-10" db="EMBL/GenBank/DDBJ databases">
        <authorList>
            <person name="de Groot N.N."/>
        </authorList>
    </citation>
    <scope>NUCLEOTIDE SEQUENCE [LARGE SCALE GENOMIC DNA]</scope>
    <source>
        <strain evidence="7 8">CGMCC 1.9109</strain>
    </source>
</reference>
<dbReference type="OrthoDB" id="9804822at2"/>
<dbReference type="PANTHER" id="PTHR30086">
    <property type="entry name" value="ARGININE EXPORTER PROTEIN ARGO"/>
    <property type="match status" value="1"/>
</dbReference>
<sequence length="209" mass="22288">MPDLSTLLLFSAASLALTATPGPDMLLIASRSVSQGKLAGLLTYAGIAAGCYCHALMVAFGLAQLFLLVPAAFDIVRFAGAAYLLYLAWQTLRSKPDNSAAVAAPRKRKRRIFSEGLITNLLNPKMALFMLALFPQFLKPEAGSVVMQTMVLVTILNVIGLLVNGVVIIASGTLRQRLSKGGSFGRWPQYLLAGVFTGLAVRLAFSGRN</sequence>
<feature type="transmembrane region" description="Helical" evidence="6">
    <location>
        <begin position="117"/>
        <end position="138"/>
    </location>
</feature>
<evidence type="ECO:0000256" key="3">
    <source>
        <dbReference type="ARBA" id="ARBA00022692"/>
    </source>
</evidence>
<feature type="transmembrane region" description="Helical" evidence="6">
    <location>
        <begin position="150"/>
        <end position="175"/>
    </location>
</feature>
<evidence type="ECO:0000313" key="8">
    <source>
        <dbReference type="Proteomes" id="UP000183685"/>
    </source>
</evidence>
<keyword evidence="8" id="KW-1185">Reference proteome</keyword>
<keyword evidence="5 6" id="KW-0472">Membrane</keyword>
<dbReference type="PANTHER" id="PTHR30086:SF20">
    <property type="entry name" value="ARGININE EXPORTER PROTEIN ARGO-RELATED"/>
    <property type="match status" value="1"/>
</dbReference>
<accession>A0A1G6W3F3</accession>
<dbReference type="RefSeq" id="WP_068305874.1">
    <property type="nucleotide sequence ID" value="NZ_FNAK01000002.1"/>
</dbReference>
<dbReference type="PIRSF" id="PIRSF006324">
    <property type="entry name" value="LeuE"/>
    <property type="match status" value="1"/>
</dbReference>